<protein>
    <submittedName>
        <fullName evidence="3">Hypothetical_protein</fullName>
    </submittedName>
</protein>
<proteinExistence type="predicted"/>
<name>A0AA86TTK2_9EUKA</name>
<keyword evidence="1" id="KW-1133">Transmembrane helix</keyword>
<comment type="caution">
    <text evidence="2">The sequence shown here is derived from an EMBL/GenBank/DDBJ whole genome shotgun (WGS) entry which is preliminary data.</text>
</comment>
<organism evidence="2">
    <name type="scientific">Hexamita inflata</name>
    <dbReference type="NCBI Taxonomy" id="28002"/>
    <lineage>
        <taxon>Eukaryota</taxon>
        <taxon>Metamonada</taxon>
        <taxon>Diplomonadida</taxon>
        <taxon>Hexamitidae</taxon>
        <taxon>Hexamitinae</taxon>
        <taxon>Hexamita</taxon>
    </lineage>
</organism>
<accession>A0AA86TTK2</accession>
<dbReference type="AlphaFoldDB" id="A0AA86TTK2"/>
<keyword evidence="4" id="KW-1185">Reference proteome</keyword>
<evidence type="ECO:0000313" key="4">
    <source>
        <dbReference type="Proteomes" id="UP001642409"/>
    </source>
</evidence>
<sequence length="142" mass="16454">MTTYNYCVTSDWFYGQDWSTCQSECYSDKCNIDADSGEYCCPSQYSTRNGTTGPWWIAIIFVVIFILVIVLSCWQMQMRRQRMLMMMSAQQRMVMGNGIVQSAVVYTQPIQQPQQIQMIPQNYSVFPHQIQQNSQIGIPSVM</sequence>
<reference evidence="2" key="1">
    <citation type="submission" date="2023-06" db="EMBL/GenBank/DDBJ databases">
        <authorList>
            <person name="Kurt Z."/>
        </authorList>
    </citation>
    <scope>NUCLEOTIDE SEQUENCE</scope>
</reference>
<keyword evidence="1" id="KW-0472">Membrane</keyword>
<dbReference type="EMBL" id="CATOUU010000367">
    <property type="protein sequence ID" value="CAI9926382.1"/>
    <property type="molecule type" value="Genomic_DNA"/>
</dbReference>
<feature type="transmembrane region" description="Helical" evidence="1">
    <location>
        <begin position="55"/>
        <end position="76"/>
    </location>
</feature>
<evidence type="ECO:0000313" key="2">
    <source>
        <dbReference type="EMBL" id="CAI9926382.1"/>
    </source>
</evidence>
<gene>
    <name evidence="2" type="ORF">HINF_LOCUS14027</name>
    <name evidence="3" type="ORF">HINF_LOCUS26886</name>
</gene>
<dbReference type="EMBL" id="CAXDID020000082">
    <property type="protein sequence ID" value="CAL6019301.1"/>
    <property type="molecule type" value="Genomic_DNA"/>
</dbReference>
<dbReference type="Proteomes" id="UP001642409">
    <property type="component" value="Unassembled WGS sequence"/>
</dbReference>
<evidence type="ECO:0000256" key="1">
    <source>
        <dbReference type="SAM" id="Phobius"/>
    </source>
</evidence>
<keyword evidence="1" id="KW-0812">Transmembrane</keyword>
<reference evidence="3 4" key="2">
    <citation type="submission" date="2024-07" db="EMBL/GenBank/DDBJ databases">
        <authorList>
            <person name="Akdeniz Z."/>
        </authorList>
    </citation>
    <scope>NUCLEOTIDE SEQUENCE [LARGE SCALE GENOMIC DNA]</scope>
</reference>
<evidence type="ECO:0000313" key="3">
    <source>
        <dbReference type="EMBL" id="CAL6019301.1"/>
    </source>
</evidence>